<evidence type="ECO:0000313" key="1">
    <source>
        <dbReference type="EMBL" id="QGZ66339.1"/>
    </source>
</evidence>
<keyword evidence="2" id="KW-1185">Reference proteome</keyword>
<proteinExistence type="predicted"/>
<dbReference type="EMBL" id="CP046916">
    <property type="protein sequence ID" value="QGZ66339.1"/>
    <property type="molecule type" value="Genomic_DNA"/>
</dbReference>
<evidence type="ECO:0000313" key="2">
    <source>
        <dbReference type="Proteomes" id="UP000433577"/>
    </source>
</evidence>
<dbReference type="OrthoDB" id="552713at2"/>
<protein>
    <submittedName>
        <fullName evidence="1">Uncharacterized protein</fullName>
    </submittedName>
</protein>
<dbReference type="AlphaFoldDB" id="A0A7Z2JKJ1"/>
<accession>A0A7Z2JKJ1</accession>
<gene>
    <name evidence="1" type="ORF">FAZ98_31595</name>
</gene>
<dbReference type="KEGG" id="pacs:FAZ98_31595"/>
<dbReference type="Proteomes" id="UP000433577">
    <property type="component" value="Chromosome 4"/>
</dbReference>
<reference evidence="1 2" key="1">
    <citation type="submission" date="2019-12" db="EMBL/GenBank/DDBJ databases">
        <title>Paraburkholderia acidiphila 7Q-K02 sp. nov and Paraburkholderia acidisoli DHF22 sp. nov., two strains isolated from forest soil.</title>
        <authorList>
            <person name="Gao Z."/>
            <person name="Qiu L."/>
        </authorList>
    </citation>
    <scope>NUCLEOTIDE SEQUENCE [LARGE SCALE GENOMIC DNA]</scope>
    <source>
        <strain evidence="1 2">DHF22</strain>
    </source>
</reference>
<sequence length="214" mass="24609">MAVKNPTPIGEKFNRLTVLGDAPYHTSNKNRRVFARCECGTVRDYVLSEVRLGKTKSCGCIQREGECYRTHGHTKGRKFSPEYHSWSSMMTRCANPKSWKYADYGGRGIVVCDRWYSFESFLADMGARPRGATLEREDVNGNYEPGNCTWATRERQSNNKRTNTILECDGRKQSIADWAREFGLAYNTLFARIYRLKWPIDIALKTPPRTQTGR</sequence>
<dbReference type="RefSeq" id="WP_158957659.1">
    <property type="nucleotide sequence ID" value="NZ_CP046916.1"/>
</dbReference>
<name>A0A7Z2JKJ1_9BURK</name>
<organism evidence="1 2">
    <name type="scientific">Paraburkholderia acidisoli</name>
    <dbReference type="NCBI Taxonomy" id="2571748"/>
    <lineage>
        <taxon>Bacteria</taxon>
        <taxon>Pseudomonadati</taxon>
        <taxon>Pseudomonadota</taxon>
        <taxon>Betaproteobacteria</taxon>
        <taxon>Burkholderiales</taxon>
        <taxon>Burkholderiaceae</taxon>
        <taxon>Paraburkholderia</taxon>
    </lineage>
</organism>